<feature type="region of interest" description="Disordered" evidence="1">
    <location>
        <begin position="223"/>
        <end position="242"/>
    </location>
</feature>
<proteinExistence type="predicted"/>
<accession>A0A3D8R7E9</accession>
<dbReference type="EMBL" id="PDLM01000009">
    <property type="protein sequence ID" value="RDW69858.1"/>
    <property type="molecule type" value="Genomic_DNA"/>
</dbReference>
<dbReference type="Proteomes" id="UP000256645">
    <property type="component" value="Unassembled WGS sequence"/>
</dbReference>
<feature type="region of interest" description="Disordered" evidence="1">
    <location>
        <begin position="90"/>
        <end position="111"/>
    </location>
</feature>
<sequence>MQEPRQQPFQIIPLDLRVPVQLKCALVKHGHDLEFDAHEGMDDVGFEHGMTGTGFRRGQGLSQQPAATAGMRQGQAAVAMQDLEAKHQETSQQRAACTSPVPRQRPDHDLDGLRVFSEGKRIVLPRRRAGWVGGVGVQVHRGQRDDSIAGKGFMLRHQLLLEQLIVSVLGRVKEEGGAQRLRDCSQGGPAHRRRARCGGISITVADELDAPQTRGPGLVTLHPPRSVNMEPSAPSGHLLASG</sequence>
<keyword evidence="3" id="KW-1185">Reference proteome</keyword>
<comment type="caution">
    <text evidence="2">The sequence shown here is derived from an EMBL/GenBank/DDBJ whole genome shotgun (WGS) entry which is preliminary data.</text>
</comment>
<gene>
    <name evidence="2" type="ORF">BP6252_08878</name>
</gene>
<evidence type="ECO:0000313" key="3">
    <source>
        <dbReference type="Proteomes" id="UP000256645"/>
    </source>
</evidence>
<dbReference type="AlphaFoldDB" id="A0A3D8R7E9"/>
<name>A0A3D8R7E9_9HELO</name>
<evidence type="ECO:0000313" key="2">
    <source>
        <dbReference type="EMBL" id="RDW69858.1"/>
    </source>
</evidence>
<reference evidence="2 3" key="1">
    <citation type="journal article" date="2018" name="IMA Fungus">
        <title>IMA Genome-F 9: Draft genome sequence of Annulohypoxylon stygium, Aspergillus mulundensis, Berkeleyomyces basicola (syn. Thielaviopsis basicola), Ceratocystis smalleyi, two Cercospora beticola strains, Coleophoma cylindrospora, Fusarium fracticaudum, Phialophora cf. hyalina, and Morchella septimelata.</title>
        <authorList>
            <person name="Wingfield B.D."/>
            <person name="Bills G.F."/>
            <person name="Dong Y."/>
            <person name="Huang W."/>
            <person name="Nel W.J."/>
            <person name="Swalarsk-Parry B.S."/>
            <person name="Vaghefi N."/>
            <person name="Wilken P.M."/>
            <person name="An Z."/>
            <person name="de Beer Z.W."/>
            <person name="De Vos L."/>
            <person name="Chen L."/>
            <person name="Duong T.A."/>
            <person name="Gao Y."/>
            <person name="Hammerbacher A."/>
            <person name="Kikkert J.R."/>
            <person name="Li Y."/>
            <person name="Li H."/>
            <person name="Li K."/>
            <person name="Li Q."/>
            <person name="Liu X."/>
            <person name="Ma X."/>
            <person name="Naidoo K."/>
            <person name="Pethybridge S.J."/>
            <person name="Sun J."/>
            <person name="Steenkamp E.T."/>
            <person name="van der Nest M.A."/>
            <person name="van Wyk S."/>
            <person name="Wingfield M.J."/>
            <person name="Xiong C."/>
            <person name="Yue Q."/>
            <person name="Zhang X."/>
        </authorList>
    </citation>
    <scope>NUCLEOTIDE SEQUENCE [LARGE SCALE GENOMIC DNA]</scope>
    <source>
        <strain evidence="2 3">BP6252</strain>
    </source>
</reference>
<organism evidence="2 3">
    <name type="scientific">Coleophoma cylindrospora</name>
    <dbReference type="NCBI Taxonomy" id="1849047"/>
    <lineage>
        <taxon>Eukaryota</taxon>
        <taxon>Fungi</taxon>
        <taxon>Dikarya</taxon>
        <taxon>Ascomycota</taxon>
        <taxon>Pezizomycotina</taxon>
        <taxon>Leotiomycetes</taxon>
        <taxon>Helotiales</taxon>
        <taxon>Dermateaceae</taxon>
        <taxon>Coleophoma</taxon>
    </lineage>
</organism>
<protein>
    <submittedName>
        <fullName evidence="2">Uncharacterized protein</fullName>
    </submittedName>
</protein>
<evidence type="ECO:0000256" key="1">
    <source>
        <dbReference type="SAM" id="MobiDB-lite"/>
    </source>
</evidence>